<proteinExistence type="predicted"/>
<comment type="caution">
    <text evidence="1">The sequence shown here is derived from an EMBL/GenBank/DDBJ whole genome shotgun (WGS) entry which is preliminary data.</text>
</comment>
<accession>A0A2V0RI74</accession>
<protein>
    <submittedName>
        <fullName evidence="1">Uncharacterized protein</fullName>
    </submittedName>
</protein>
<evidence type="ECO:0000313" key="1">
    <source>
        <dbReference type="EMBL" id="GBH22338.1"/>
    </source>
</evidence>
<sequence>MKTSAFEEIINVIPGRCFVSDKRNQLGHDIYLNVRSTPTDLHFVRRFNDALLHVYCEVSSHSDIENQFPTYQLGKVEIKYTSRGQCPKEVRSATNAERLIFIMAKDTIFKSLGIFA</sequence>
<organism evidence="1">
    <name type="scientific">viral metagenome</name>
    <dbReference type="NCBI Taxonomy" id="1070528"/>
    <lineage>
        <taxon>unclassified sequences</taxon>
        <taxon>metagenomes</taxon>
        <taxon>organismal metagenomes</taxon>
    </lineage>
</organism>
<dbReference type="EMBL" id="BDQB01000224">
    <property type="protein sequence ID" value="GBH22338.1"/>
    <property type="molecule type" value="Genomic_RNA"/>
</dbReference>
<name>A0A2V0RI74_9ZZZZ</name>
<dbReference type="AlphaFoldDB" id="A0A2V0RI74"/>
<dbReference type="EMBL" id="BDQD01000131">
    <property type="protein sequence ID" value="GBH22691.1"/>
    <property type="molecule type" value="Genomic_RNA"/>
</dbReference>
<reference evidence="1" key="1">
    <citation type="submission" date="2017-04" db="EMBL/GenBank/DDBJ databases">
        <title>Unveiling RNA virosphere associated with marine microorganisms.</title>
        <authorList>
            <person name="Urayama S."/>
            <person name="Takaki Y."/>
            <person name="Nishi S."/>
            <person name="Yoshida Y."/>
            <person name="Deguchi S."/>
            <person name="Takai K."/>
            <person name="Nunoura T."/>
        </authorList>
    </citation>
    <scope>NUCLEOTIDE SEQUENCE</scope>
</reference>
<dbReference type="EMBL" id="BDQC01000144">
    <property type="protein sequence ID" value="GBH22536.1"/>
    <property type="molecule type" value="Genomic_RNA"/>
</dbReference>